<accession>A0AAD4F433</accession>
<evidence type="ECO:0000313" key="2">
    <source>
        <dbReference type="Proteomes" id="UP001197093"/>
    </source>
</evidence>
<reference evidence="1" key="1">
    <citation type="submission" date="2023-02" db="EMBL/GenBank/DDBJ databases">
        <authorList>
            <person name="Palmer J.M."/>
        </authorList>
    </citation>
    <scope>NUCLEOTIDE SEQUENCE</scope>
    <source>
        <strain evidence="1">FW57</strain>
    </source>
</reference>
<comment type="caution">
    <text evidence="1">The sequence shown here is derived from an EMBL/GenBank/DDBJ whole genome shotgun (WGS) entry which is preliminary data.</text>
</comment>
<sequence length="176" mass="19264">MAEVLSVVASGIAVGQAAQTVGQAVFSLIQLWREVKDAPETVQNMLDDLEVAGELVAAIEAELETSALSTGPNSSRCLTRLQELALRRCRQIQKKLGDFVEDLAADIASSRKKKRLLAKAQVVLKKETLASYEKRLEKALASLNATLQLNLIPRKNLMGPVRKRLTEFASCLQDGY</sequence>
<proteinExistence type="predicted"/>
<dbReference type="EMBL" id="JAHCVI010000001">
    <property type="protein sequence ID" value="KAG7292724.1"/>
    <property type="molecule type" value="Genomic_DNA"/>
</dbReference>
<dbReference type="AlphaFoldDB" id="A0AAD4F433"/>
<protein>
    <recommendedName>
        <fullName evidence="3">NACHT-NTPase and P-loop NTPases N-terminal domain-containing protein</fullName>
    </recommendedName>
</protein>
<organism evidence="1 2">
    <name type="scientific">Staphylotrichum longicolle</name>
    <dbReference type="NCBI Taxonomy" id="669026"/>
    <lineage>
        <taxon>Eukaryota</taxon>
        <taxon>Fungi</taxon>
        <taxon>Dikarya</taxon>
        <taxon>Ascomycota</taxon>
        <taxon>Pezizomycotina</taxon>
        <taxon>Sordariomycetes</taxon>
        <taxon>Sordariomycetidae</taxon>
        <taxon>Sordariales</taxon>
        <taxon>Chaetomiaceae</taxon>
        <taxon>Staphylotrichum</taxon>
    </lineage>
</organism>
<evidence type="ECO:0008006" key="3">
    <source>
        <dbReference type="Google" id="ProtNLM"/>
    </source>
</evidence>
<evidence type="ECO:0000313" key="1">
    <source>
        <dbReference type="EMBL" id="KAG7292724.1"/>
    </source>
</evidence>
<keyword evidence="2" id="KW-1185">Reference proteome</keyword>
<name>A0AAD4F433_9PEZI</name>
<gene>
    <name evidence="1" type="ORF">NEMBOFW57_002763</name>
</gene>
<dbReference type="Proteomes" id="UP001197093">
    <property type="component" value="Unassembled WGS sequence"/>
</dbReference>